<evidence type="ECO:0000313" key="2">
    <source>
        <dbReference type="Proteomes" id="UP000671873"/>
    </source>
</evidence>
<keyword evidence="2" id="KW-1185">Reference proteome</keyword>
<name>A0A858MSY9_9CAUD</name>
<dbReference type="EMBL" id="MT234342">
    <property type="protein sequence ID" value="QIW87884.1"/>
    <property type="molecule type" value="Genomic_DNA"/>
</dbReference>
<dbReference type="Proteomes" id="UP000671873">
    <property type="component" value="Segment"/>
</dbReference>
<proteinExistence type="predicted"/>
<organism evidence="1 2">
    <name type="scientific">Agrobacterium phage OLIVR5</name>
    <dbReference type="NCBI Taxonomy" id="2723773"/>
    <lineage>
        <taxon>Viruses</taxon>
        <taxon>Duplodnaviria</taxon>
        <taxon>Heunggongvirae</taxon>
        <taxon>Uroviricota</taxon>
        <taxon>Caudoviricetes</taxon>
        <taxon>Pootjesviridae</taxon>
        <taxon>Heverleevirus</taxon>
        <taxon>Heverleevirus OLIVR5</taxon>
    </lineage>
</organism>
<reference evidence="1 2" key="1">
    <citation type="submission" date="2020-03" db="EMBL/GenBank/DDBJ databases">
        <authorList>
            <person name="Holtappels D."/>
            <person name="Bomans J.P.J."/>
            <person name="Lavigne R."/>
            <person name="Wagemans J."/>
        </authorList>
    </citation>
    <scope>NUCLEOTIDE SEQUENCE [LARGE SCALE GENOMIC DNA]</scope>
    <source>
        <strain evidence="1 2">OLIVR5</strain>
    </source>
</reference>
<evidence type="ECO:0000313" key="1">
    <source>
        <dbReference type="EMBL" id="QIW87884.1"/>
    </source>
</evidence>
<gene>
    <name evidence="1" type="ORF">Ab1vBOLIVR5_gp236</name>
</gene>
<sequence length="162" mass="18241">MPYNPNKYPKARNISRSFATDRNFNLAFSQFVYGLGKNGSGNTHFSFTSYVSSTEAYPVAFTPEIAVKYEVDLIFIGNLQNESWMMFHVSEFRPTDDGTGEPKAKYLSSFKVPVSFDLEAIRRSYFERPAVIDGENIRFESGLGGSLFVINKTGLSKIDEVT</sequence>
<protein>
    <submittedName>
        <fullName evidence="1">Uncharacterized protein</fullName>
    </submittedName>
</protein>
<accession>A0A858MSY9</accession>